<dbReference type="SMART" id="SM00448">
    <property type="entry name" value="REC"/>
    <property type="match status" value="1"/>
</dbReference>
<protein>
    <recommendedName>
        <fullName evidence="5">Response regulatory domain-containing protein</fullName>
    </recommendedName>
</protein>
<keyword evidence="2" id="KW-0902">Two-component regulatory system</keyword>
<dbReference type="GO" id="GO:0000160">
    <property type="term" value="P:phosphorelay signal transduction system"/>
    <property type="evidence" value="ECO:0007669"/>
    <property type="project" value="UniProtKB-KW"/>
</dbReference>
<feature type="domain" description="Response regulatory" evidence="5">
    <location>
        <begin position="270"/>
        <end position="438"/>
    </location>
</feature>
<organism evidence="6 7">
    <name type="scientific">Parascedosporium putredinis</name>
    <dbReference type="NCBI Taxonomy" id="1442378"/>
    <lineage>
        <taxon>Eukaryota</taxon>
        <taxon>Fungi</taxon>
        <taxon>Dikarya</taxon>
        <taxon>Ascomycota</taxon>
        <taxon>Pezizomycotina</taxon>
        <taxon>Sordariomycetes</taxon>
        <taxon>Hypocreomycetidae</taxon>
        <taxon>Microascales</taxon>
        <taxon>Microascaceae</taxon>
        <taxon>Parascedosporium</taxon>
    </lineage>
</organism>
<dbReference type="PANTHER" id="PTHR45339:SF1">
    <property type="entry name" value="HYBRID SIGNAL TRANSDUCTION HISTIDINE KINASE J"/>
    <property type="match status" value="1"/>
</dbReference>
<dbReference type="Gene3D" id="3.30.565.10">
    <property type="entry name" value="Histidine kinase-like ATPase, C-terminal domain"/>
    <property type="match status" value="1"/>
</dbReference>
<dbReference type="Pfam" id="PF00072">
    <property type="entry name" value="Response_reg"/>
    <property type="match status" value="1"/>
</dbReference>
<dbReference type="SUPFAM" id="SSF52172">
    <property type="entry name" value="CheY-like"/>
    <property type="match status" value="1"/>
</dbReference>
<proteinExistence type="predicted"/>
<feature type="region of interest" description="Disordered" evidence="4">
    <location>
        <begin position="145"/>
        <end position="164"/>
    </location>
</feature>
<dbReference type="EMBL" id="CALLCH030000019">
    <property type="protein sequence ID" value="CAI4218953.1"/>
    <property type="molecule type" value="Genomic_DNA"/>
</dbReference>
<dbReference type="InterPro" id="IPR003594">
    <property type="entry name" value="HATPase_dom"/>
</dbReference>
<feature type="modified residue" description="4-aspartylphosphate" evidence="3">
    <location>
        <position position="367"/>
    </location>
</feature>
<reference evidence="6" key="1">
    <citation type="submission" date="2022-11" db="EMBL/GenBank/DDBJ databases">
        <authorList>
            <person name="Scott C."/>
            <person name="Bruce N."/>
        </authorList>
    </citation>
    <scope>NUCLEOTIDE SEQUENCE</scope>
</reference>
<feature type="region of interest" description="Disordered" evidence="4">
    <location>
        <begin position="179"/>
        <end position="269"/>
    </location>
</feature>
<dbReference type="InterPro" id="IPR001789">
    <property type="entry name" value="Sig_transdc_resp-reg_receiver"/>
</dbReference>
<dbReference type="OrthoDB" id="303614at2759"/>
<dbReference type="InterPro" id="IPR011006">
    <property type="entry name" value="CheY-like_superfamily"/>
</dbReference>
<dbReference type="Gene3D" id="3.40.50.2300">
    <property type="match status" value="1"/>
</dbReference>
<dbReference type="CDD" id="cd17546">
    <property type="entry name" value="REC_hyHK_CKI1_RcsC-like"/>
    <property type="match status" value="1"/>
</dbReference>
<evidence type="ECO:0000256" key="2">
    <source>
        <dbReference type="ARBA" id="ARBA00023012"/>
    </source>
</evidence>
<evidence type="ECO:0000313" key="7">
    <source>
        <dbReference type="Proteomes" id="UP000838763"/>
    </source>
</evidence>
<evidence type="ECO:0000256" key="3">
    <source>
        <dbReference type="PROSITE-ProRule" id="PRU00169"/>
    </source>
</evidence>
<comment type="caution">
    <text evidence="6">The sequence shown here is derived from an EMBL/GenBank/DDBJ whole genome shotgun (WGS) entry which is preliminary data.</text>
</comment>
<dbReference type="PROSITE" id="PS50110">
    <property type="entry name" value="RESPONSE_REGULATORY"/>
    <property type="match status" value="1"/>
</dbReference>
<dbReference type="PANTHER" id="PTHR45339">
    <property type="entry name" value="HYBRID SIGNAL TRANSDUCTION HISTIDINE KINASE J"/>
    <property type="match status" value="1"/>
</dbReference>
<evidence type="ECO:0000259" key="5">
    <source>
        <dbReference type="PROSITE" id="PS50110"/>
    </source>
</evidence>
<feature type="compositionally biased region" description="Polar residues" evidence="4">
    <location>
        <begin position="216"/>
        <end position="233"/>
    </location>
</feature>
<keyword evidence="1 3" id="KW-0597">Phosphoprotein</keyword>
<sequence length="448" mass="48530">MRHLPAFLQTHLWTSFAQENHNVSGSGLGLSITKRIITMLGGTIDVRSTVDAGTMVVKIRQKTEGRTVGLLLRTNLGDADSLPQAQGVAFAHQSVIRCLETWFGLRVLVNPPPGTTLDFAIVDEELVNTAEVGRSLPCIILTDGASSRESRRSPGDLSHSAWVRRPAAPGRLERAFTEIIDSQSGHEQNYREDDGPGGHIESMMKAYEDSKRRSSMSRTISHTGTIDSQNSGQDAPKSDGSPWSEAGTSPHTAPSTATPAISPPEPPSPRILVVDDNTINLKVLYRLLAKLNVSSKHIVMASNGLEAVAKYATSIQHDILAENAELREMGALPQPKASAAAAAAAAAAGQQPVPVPVPVPFDIVLMDLNMPVMDGFDATREIRALEQTKPALRPCMIAALTGLIGARERERAFNAGVDVFCTKPFTREEIRVLLKDWRRRVSDDFVMN</sequence>
<name>A0A9P1MFN1_9PEZI</name>
<dbReference type="SUPFAM" id="SSF55874">
    <property type="entry name" value="ATPase domain of HSP90 chaperone/DNA topoisomerase II/histidine kinase"/>
    <property type="match status" value="1"/>
</dbReference>
<keyword evidence="7" id="KW-1185">Reference proteome</keyword>
<evidence type="ECO:0000256" key="4">
    <source>
        <dbReference type="SAM" id="MobiDB-lite"/>
    </source>
</evidence>
<evidence type="ECO:0000256" key="1">
    <source>
        <dbReference type="ARBA" id="ARBA00022553"/>
    </source>
</evidence>
<evidence type="ECO:0000313" key="6">
    <source>
        <dbReference type="EMBL" id="CAI4218953.1"/>
    </source>
</evidence>
<dbReference type="InterPro" id="IPR036890">
    <property type="entry name" value="HATPase_C_sf"/>
</dbReference>
<feature type="compositionally biased region" description="Low complexity" evidence="4">
    <location>
        <begin position="246"/>
        <end position="260"/>
    </location>
</feature>
<dbReference type="Pfam" id="PF02518">
    <property type="entry name" value="HATPase_c"/>
    <property type="match status" value="1"/>
</dbReference>
<dbReference type="Proteomes" id="UP000838763">
    <property type="component" value="Unassembled WGS sequence"/>
</dbReference>
<gene>
    <name evidence="6" type="ORF">PPNO1_LOCUS8523</name>
</gene>
<dbReference type="AlphaFoldDB" id="A0A9P1MFN1"/>
<accession>A0A9P1MFN1</accession>